<dbReference type="AlphaFoldDB" id="A0A1M5EE99"/>
<dbReference type="RefSeq" id="WP_073064762.1">
    <property type="nucleotide sequence ID" value="NZ_FQUS01000013.1"/>
</dbReference>
<dbReference type="InterPro" id="IPR055396">
    <property type="entry name" value="DUF7088"/>
</dbReference>
<name>A0A1M5EE99_9BACT</name>
<protein>
    <submittedName>
        <fullName evidence="4">Gliding-associated putative ABC transporter substrate-binding component GldG</fullName>
    </submittedName>
</protein>
<feature type="transmembrane region" description="Helical" evidence="1">
    <location>
        <begin position="494"/>
        <end position="513"/>
    </location>
</feature>
<dbReference type="EMBL" id="FQUS01000013">
    <property type="protein sequence ID" value="SHF77548.1"/>
    <property type="molecule type" value="Genomic_DNA"/>
</dbReference>
<dbReference type="OrthoDB" id="9777219at2"/>
<feature type="domain" description="ABC-type uncharacterised transport system" evidence="2">
    <location>
        <begin position="184"/>
        <end position="460"/>
    </location>
</feature>
<keyword evidence="1" id="KW-0812">Transmembrane</keyword>
<dbReference type="Pfam" id="PF23357">
    <property type="entry name" value="DUF7088"/>
    <property type="match status" value="1"/>
</dbReference>
<dbReference type="Proteomes" id="UP000184041">
    <property type="component" value="Unassembled WGS sequence"/>
</dbReference>
<reference evidence="4 5" key="1">
    <citation type="submission" date="2016-11" db="EMBL/GenBank/DDBJ databases">
        <authorList>
            <person name="Jaros S."/>
            <person name="Januszkiewicz K."/>
            <person name="Wedrychowicz H."/>
        </authorList>
    </citation>
    <scope>NUCLEOTIDE SEQUENCE [LARGE SCALE GENOMIC DNA]</scope>
    <source>
        <strain evidence="4 5">DSM 21986</strain>
    </source>
</reference>
<sequence>MNNTSTIFAGFLKNRKEAGIQLLLIVGIAVAANVLAEELVVRLDLTENNRYTLSQASIDIAESLEDPVTVTAYFSENMPPNLNRVRSELLNFLEEFRAYSDDNLEYKFVNPNKDQATEQEAQQAGVRPVTLDIREQDQVSQKRAYLGVVFSYRGQQEAVPFVQPGGSMEYTIASKIKQLTIEDKPRIGLLQGHGEPPRQQMQQLVGELEQRYELVEVSGLDTTSVPADIESLLIIKPEQELSQNELVAIDQYLMSGGHAVFAVNRVRTMMQRGMAMPQNTGVNRLLAAYNIPVQPNLIRDASASAIQVQQNLGGFQVMNNVQYPYIPQVTTFSDHPVSAGLESVMFQFVSSLDTARIDSVQSLSVLASSSERSGVAQGRFNLNPRQNWTERDFMQSHLPLAAAVEGTFRSAFAEVDSVDVPLRESTNSAIIVIGDGDFVINGPQQRSQQLPADNISLMVNSVDWLADDTGLIDLRTQQVTDRSLMQLSDRTKTMLKYLNLFLPILLILGYGFFRYQRRRTRRRKWIEEGI</sequence>
<evidence type="ECO:0000256" key="1">
    <source>
        <dbReference type="SAM" id="Phobius"/>
    </source>
</evidence>
<keyword evidence="5" id="KW-1185">Reference proteome</keyword>
<gene>
    <name evidence="4" type="ORF">SAMN05443144_11334</name>
</gene>
<dbReference type="Pfam" id="PF09822">
    <property type="entry name" value="ABC_transp_aux"/>
    <property type="match status" value="1"/>
</dbReference>
<organism evidence="4 5">
    <name type="scientific">Fodinibius roseus</name>
    <dbReference type="NCBI Taxonomy" id="1194090"/>
    <lineage>
        <taxon>Bacteria</taxon>
        <taxon>Pseudomonadati</taxon>
        <taxon>Balneolota</taxon>
        <taxon>Balneolia</taxon>
        <taxon>Balneolales</taxon>
        <taxon>Balneolaceae</taxon>
        <taxon>Fodinibius</taxon>
    </lineage>
</organism>
<evidence type="ECO:0000259" key="3">
    <source>
        <dbReference type="Pfam" id="PF23357"/>
    </source>
</evidence>
<evidence type="ECO:0000259" key="2">
    <source>
        <dbReference type="Pfam" id="PF09822"/>
    </source>
</evidence>
<feature type="domain" description="DUF7088" evidence="3">
    <location>
        <begin position="47"/>
        <end position="151"/>
    </location>
</feature>
<proteinExistence type="predicted"/>
<accession>A0A1M5EE99</accession>
<keyword evidence="1" id="KW-0472">Membrane</keyword>
<dbReference type="InterPro" id="IPR019196">
    <property type="entry name" value="ABC_transp_unknown"/>
</dbReference>
<evidence type="ECO:0000313" key="5">
    <source>
        <dbReference type="Proteomes" id="UP000184041"/>
    </source>
</evidence>
<evidence type="ECO:0000313" key="4">
    <source>
        <dbReference type="EMBL" id="SHF77548.1"/>
    </source>
</evidence>
<dbReference type="STRING" id="1194090.SAMN05443144_11334"/>
<keyword evidence="1" id="KW-1133">Transmembrane helix</keyword>